<dbReference type="InterPro" id="IPR008331">
    <property type="entry name" value="Ferritin_DPS_dom"/>
</dbReference>
<organism evidence="4 5">
    <name type="scientific">Planococcus lenghuensis</name>
    <dbReference type="NCBI Taxonomy" id="2213202"/>
    <lineage>
        <taxon>Bacteria</taxon>
        <taxon>Bacillati</taxon>
        <taxon>Bacillota</taxon>
        <taxon>Bacilli</taxon>
        <taxon>Bacillales</taxon>
        <taxon>Caryophanaceae</taxon>
        <taxon>Planococcus</taxon>
    </lineage>
</organism>
<dbReference type="PROSITE" id="PS00819">
    <property type="entry name" value="DPS_2"/>
    <property type="match status" value="1"/>
</dbReference>
<dbReference type="InterPro" id="IPR009078">
    <property type="entry name" value="Ferritin-like_SF"/>
</dbReference>
<sequence>MSAELNQELNNQVAMWSVMYTKLHNFHWYVKGRSFFTLHEKFEELYNEASQNLDEIAERLLALGGQPVATMQEQLELSAVKEATKTETAEQMVDTLLSDFDTIMASLKRAREISGEIGDDMTQDMLNAVHQSLEKHAWMLAAFLGEKVQ</sequence>
<accession>A0A1Q2KX11</accession>
<reference evidence="4 5" key="1">
    <citation type="submission" date="2017-02" db="EMBL/GenBank/DDBJ databases">
        <title>The complete genomic sequence of a novel cold adapted crude oil-degrading bacterium Planococcus qaidamina Y42.</title>
        <authorList>
            <person name="Yang R."/>
        </authorList>
    </citation>
    <scope>NUCLEOTIDE SEQUENCE [LARGE SCALE GENOMIC DNA]</scope>
    <source>
        <strain evidence="4 5">Y42</strain>
    </source>
</reference>
<protein>
    <submittedName>
        <fullName evidence="4">DNA starvation/stationary phase protection protein</fullName>
    </submittedName>
</protein>
<dbReference type="Proteomes" id="UP000188184">
    <property type="component" value="Chromosome"/>
</dbReference>
<dbReference type="CDD" id="cd01043">
    <property type="entry name" value="DPS"/>
    <property type="match status" value="1"/>
</dbReference>
<gene>
    <name evidence="4" type="ORF">B0X71_06405</name>
</gene>
<evidence type="ECO:0000313" key="5">
    <source>
        <dbReference type="Proteomes" id="UP000188184"/>
    </source>
</evidence>
<dbReference type="KEGG" id="pmar:B0X71_06405"/>
<dbReference type="InterPro" id="IPR002177">
    <property type="entry name" value="DPS_DNA-bd"/>
</dbReference>
<feature type="domain" description="Ferritin/DPS" evidence="3">
    <location>
        <begin position="7"/>
        <end position="145"/>
    </location>
</feature>
<dbReference type="AlphaFoldDB" id="A0A1Q2KX11"/>
<name>A0A1Q2KX11_9BACL</name>
<evidence type="ECO:0000256" key="2">
    <source>
        <dbReference type="RuleBase" id="RU003875"/>
    </source>
</evidence>
<proteinExistence type="inferred from homology"/>
<evidence type="ECO:0000259" key="3">
    <source>
        <dbReference type="Pfam" id="PF00210"/>
    </source>
</evidence>
<dbReference type="PANTHER" id="PTHR42932:SF1">
    <property type="entry name" value="GENERAL STRESS PROTEIN 20U"/>
    <property type="match status" value="1"/>
</dbReference>
<dbReference type="GO" id="GO:0008199">
    <property type="term" value="F:ferric iron binding"/>
    <property type="evidence" value="ECO:0007669"/>
    <property type="project" value="InterPro"/>
</dbReference>
<dbReference type="PROSITE" id="PS00818">
    <property type="entry name" value="DPS_1"/>
    <property type="match status" value="1"/>
</dbReference>
<dbReference type="PANTHER" id="PTHR42932">
    <property type="entry name" value="GENERAL STRESS PROTEIN 20U"/>
    <property type="match status" value="1"/>
</dbReference>
<dbReference type="PIRSF" id="PIRSF005900">
    <property type="entry name" value="Dps"/>
    <property type="match status" value="1"/>
</dbReference>
<dbReference type="Gene3D" id="1.20.1260.10">
    <property type="match status" value="1"/>
</dbReference>
<dbReference type="GO" id="GO:0016722">
    <property type="term" value="F:oxidoreductase activity, acting on metal ions"/>
    <property type="evidence" value="ECO:0007669"/>
    <property type="project" value="InterPro"/>
</dbReference>
<evidence type="ECO:0000256" key="1">
    <source>
        <dbReference type="ARBA" id="ARBA00009497"/>
    </source>
</evidence>
<dbReference type="InterPro" id="IPR023188">
    <property type="entry name" value="DPS_DNA-bd_CS"/>
</dbReference>
<dbReference type="EMBL" id="CP019640">
    <property type="protein sequence ID" value="AQQ52748.1"/>
    <property type="molecule type" value="Genomic_DNA"/>
</dbReference>
<dbReference type="OrthoDB" id="9797023at2"/>
<dbReference type="RefSeq" id="WP_077588628.1">
    <property type="nucleotide sequence ID" value="NZ_CP019640.1"/>
</dbReference>
<dbReference type="Pfam" id="PF00210">
    <property type="entry name" value="Ferritin"/>
    <property type="match status" value="1"/>
</dbReference>
<evidence type="ECO:0000313" key="4">
    <source>
        <dbReference type="EMBL" id="AQQ52748.1"/>
    </source>
</evidence>
<comment type="similarity">
    <text evidence="1 2">Belongs to the Dps family.</text>
</comment>
<dbReference type="PRINTS" id="PR01346">
    <property type="entry name" value="HELNAPAPROT"/>
</dbReference>
<dbReference type="InterPro" id="IPR012347">
    <property type="entry name" value="Ferritin-like"/>
</dbReference>
<keyword evidence="5" id="KW-1185">Reference proteome</keyword>
<dbReference type="SUPFAM" id="SSF47240">
    <property type="entry name" value="Ferritin-like"/>
    <property type="match status" value="1"/>
</dbReference>